<dbReference type="RefSeq" id="WP_104449563.1">
    <property type="nucleotide sequence ID" value="NZ_NIRS01000004.1"/>
</dbReference>
<accession>A0A2S6FJI1</accession>
<protein>
    <submittedName>
        <fullName evidence="2">Transposase</fullName>
    </submittedName>
</protein>
<reference evidence="3" key="1">
    <citation type="submission" date="2017-06" db="EMBL/GenBank/DDBJ databases">
        <authorList>
            <person name="Furmanczyk E.M."/>
        </authorList>
    </citation>
    <scope>NUCLEOTIDE SEQUENCE [LARGE SCALE GENOMIC DNA]</scope>
    <source>
        <strain evidence="3">AP3_16</strain>
    </source>
</reference>
<feature type="domain" description="YagK/YfjJ C-terminal" evidence="1">
    <location>
        <begin position="46"/>
        <end position="216"/>
    </location>
</feature>
<dbReference type="EMBL" id="NIRS01000004">
    <property type="protein sequence ID" value="PPK37596.1"/>
    <property type="molecule type" value="Genomic_DNA"/>
</dbReference>
<proteinExistence type="predicted"/>
<dbReference type="InterPro" id="IPR057271">
    <property type="entry name" value="YagK_YfjJ_C"/>
</dbReference>
<comment type="caution">
    <text evidence="2">The sequence shown here is derived from an EMBL/GenBank/DDBJ whole genome shotgun (WGS) entry which is preliminary data.</text>
</comment>
<sequence length="218" mass="24999">MIRHPDNTNLILHSDSSFQNWPVQEDKGPFIQQYLNRLQQTMQCALAQYPRVFAFRVDLRLPVGTQLPEYAYTNQVIERFIESFKAKIKHNRNMARQSNPYAHDSKVRYVWARELGQHGKPHHHLAILLNYDAFASLGKFALGRDNIFNRLVAAWASALGLSIEAASGLVEIPSNHYYHLHRDDLAGQAVFFHRTSYLCKAATKVYGDGQHSFGCSRD</sequence>
<name>A0A2S6FJI1_9PSED</name>
<keyword evidence="3" id="KW-1185">Reference proteome</keyword>
<evidence type="ECO:0000313" key="2">
    <source>
        <dbReference type="EMBL" id="PPK37596.1"/>
    </source>
</evidence>
<dbReference type="Proteomes" id="UP000238541">
    <property type="component" value="Unassembled WGS sequence"/>
</dbReference>
<evidence type="ECO:0000259" key="1">
    <source>
        <dbReference type="Pfam" id="PF11726"/>
    </source>
</evidence>
<gene>
    <name evidence="2" type="ORF">CD175_15065</name>
</gene>
<dbReference type="Pfam" id="PF11726">
    <property type="entry name" value="YagK_YfjJ_C"/>
    <property type="match status" value="1"/>
</dbReference>
<dbReference type="AlphaFoldDB" id="A0A2S6FJI1"/>
<organism evidence="2 3">
    <name type="scientific">Pseudomonas laurylsulfatiphila</name>
    <dbReference type="NCBI Taxonomy" id="2011015"/>
    <lineage>
        <taxon>Bacteria</taxon>
        <taxon>Pseudomonadati</taxon>
        <taxon>Pseudomonadota</taxon>
        <taxon>Gammaproteobacteria</taxon>
        <taxon>Pseudomonadales</taxon>
        <taxon>Pseudomonadaceae</taxon>
        <taxon>Pseudomonas</taxon>
    </lineage>
</organism>
<evidence type="ECO:0000313" key="3">
    <source>
        <dbReference type="Proteomes" id="UP000238541"/>
    </source>
</evidence>